<accession>A0A6M0IHJ1</accession>
<sequence length="176" mass="20231">MLIRTATPSDAPLLTELAAKTMREAFGPPHNPAPLVEEYIDTSITQPILEAELADPKSVFFVLELADKTPIGYAKLRRTKPLRQLSPAFRKAGKAIEIQRIYLLQNQVGQGQGRLLMEHCLAWAREAGYEAVWLGVWERNERAIAFYQKLGFERIGFHYFQFGAERQRDFWLQKQL</sequence>
<evidence type="ECO:0000313" key="5">
    <source>
        <dbReference type="Proteomes" id="UP000477386"/>
    </source>
</evidence>
<dbReference type="Proteomes" id="UP000477386">
    <property type="component" value="Unassembled WGS sequence"/>
</dbReference>
<organism evidence="4 5">
    <name type="scientific">Spirosoma agri</name>
    <dbReference type="NCBI Taxonomy" id="1987381"/>
    <lineage>
        <taxon>Bacteria</taxon>
        <taxon>Pseudomonadati</taxon>
        <taxon>Bacteroidota</taxon>
        <taxon>Cytophagia</taxon>
        <taxon>Cytophagales</taxon>
        <taxon>Cytophagaceae</taxon>
        <taxon>Spirosoma</taxon>
    </lineage>
</organism>
<dbReference type="InterPro" id="IPR050832">
    <property type="entry name" value="Bact_Acetyltransf"/>
</dbReference>
<dbReference type="SUPFAM" id="SSF55729">
    <property type="entry name" value="Acyl-CoA N-acyltransferases (Nat)"/>
    <property type="match status" value="1"/>
</dbReference>
<reference evidence="4 5" key="1">
    <citation type="submission" date="2020-02" db="EMBL/GenBank/DDBJ databases">
        <title>Draft genome sequence of two Spirosoma agri KCTC 52727 and Spirosoma terrae KCTC 52035.</title>
        <authorList>
            <person name="Rojas J."/>
            <person name="Ambika Manirajan B."/>
            <person name="Ratering S."/>
            <person name="Suarez C."/>
            <person name="Schnell S."/>
        </authorList>
    </citation>
    <scope>NUCLEOTIDE SEQUENCE [LARGE SCALE GENOMIC DNA]</scope>
    <source>
        <strain evidence="4 5">KCTC 52727</strain>
    </source>
</reference>
<evidence type="ECO:0000259" key="3">
    <source>
        <dbReference type="PROSITE" id="PS51186"/>
    </source>
</evidence>
<gene>
    <name evidence="4" type="ORF">GK091_07845</name>
</gene>
<dbReference type="RefSeq" id="WP_164036034.1">
    <property type="nucleotide sequence ID" value="NZ_JAAGNZ010000001.1"/>
</dbReference>
<evidence type="ECO:0000256" key="1">
    <source>
        <dbReference type="ARBA" id="ARBA00022679"/>
    </source>
</evidence>
<dbReference type="EMBL" id="JAAGNZ010000001">
    <property type="protein sequence ID" value="NEU66791.1"/>
    <property type="molecule type" value="Genomic_DNA"/>
</dbReference>
<proteinExistence type="predicted"/>
<name>A0A6M0IHJ1_9BACT</name>
<keyword evidence="2" id="KW-0012">Acyltransferase</keyword>
<dbReference type="PANTHER" id="PTHR43877">
    <property type="entry name" value="AMINOALKYLPHOSPHONATE N-ACETYLTRANSFERASE-RELATED-RELATED"/>
    <property type="match status" value="1"/>
</dbReference>
<dbReference type="CDD" id="cd04301">
    <property type="entry name" value="NAT_SF"/>
    <property type="match status" value="1"/>
</dbReference>
<dbReference type="InterPro" id="IPR016181">
    <property type="entry name" value="Acyl_CoA_acyltransferase"/>
</dbReference>
<dbReference type="AlphaFoldDB" id="A0A6M0IHJ1"/>
<keyword evidence="5" id="KW-1185">Reference proteome</keyword>
<dbReference type="Gene3D" id="3.40.630.30">
    <property type="match status" value="1"/>
</dbReference>
<dbReference type="InterPro" id="IPR000182">
    <property type="entry name" value="GNAT_dom"/>
</dbReference>
<evidence type="ECO:0000256" key="2">
    <source>
        <dbReference type="ARBA" id="ARBA00023315"/>
    </source>
</evidence>
<protein>
    <submittedName>
        <fullName evidence="4">GNAT family N-acetyltransferase</fullName>
    </submittedName>
</protein>
<keyword evidence="1 4" id="KW-0808">Transferase</keyword>
<dbReference type="Pfam" id="PF00583">
    <property type="entry name" value="Acetyltransf_1"/>
    <property type="match status" value="1"/>
</dbReference>
<dbReference type="GO" id="GO:0016747">
    <property type="term" value="F:acyltransferase activity, transferring groups other than amino-acyl groups"/>
    <property type="evidence" value="ECO:0007669"/>
    <property type="project" value="InterPro"/>
</dbReference>
<feature type="domain" description="N-acetyltransferase" evidence="3">
    <location>
        <begin position="1"/>
        <end position="176"/>
    </location>
</feature>
<dbReference type="PROSITE" id="PS51186">
    <property type="entry name" value="GNAT"/>
    <property type="match status" value="1"/>
</dbReference>
<evidence type="ECO:0000313" key="4">
    <source>
        <dbReference type="EMBL" id="NEU66791.1"/>
    </source>
</evidence>
<comment type="caution">
    <text evidence="4">The sequence shown here is derived from an EMBL/GenBank/DDBJ whole genome shotgun (WGS) entry which is preliminary data.</text>
</comment>